<reference evidence="6 7" key="1">
    <citation type="journal article" date="2016" name="Nat. Commun.">
        <title>Thousands of microbial genomes shed light on interconnected biogeochemical processes in an aquifer system.</title>
        <authorList>
            <person name="Anantharaman K."/>
            <person name="Brown C.T."/>
            <person name="Hug L.A."/>
            <person name="Sharon I."/>
            <person name="Castelle C.J."/>
            <person name="Probst A.J."/>
            <person name="Thomas B.C."/>
            <person name="Singh A."/>
            <person name="Wilkins M.J."/>
            <person name="Karaoz U."/>
            <person name="Brodie E.L."/>
            <person name="Williams K.H."/>
            <person name="Hubbard S.S."/>
            <person name="Banfield J.F."/>
        </authorList>
    </citation>
    <scope>NUCLEOTIDE SEQUENCE [LARGE SCALE GENOMIC DNA]</scope>
</reference>
<evidence type="ECO:0000313" key="7">
    <source>
        <dbReference type="Proteomes" id="UP000178943"/>
    </source>
</evidence>
<evidence type="ECO:0000256" key="1">
    <source>
        <dbReference type="ARBA" id="ARBA00004141"/>
    </source>
</evidence>
<protein>
    <recommendedName>
        <fullName evidence="8">DUF4870 domain-containing protein</fullName>
    </recommendedName>
</protein>
<feature type="transmembrane region" description="Helical" evidence="5">
    <location>
        <begin position="36"/>
        <end position="63"/>
    </location>
</feature>
<accession>A0A1F5V4L4</accession>
<dbReference type="PANTHER" id="PTHR36460">
    <property type="entry name" value="UPF0132 DOMAIN PROTEIN (AFU_ORTHOLOGUE AFUA_3G10255)"/>
    <property type="match status" value="1"/>
</dbReference>
<proteinExistence type="predicted"/>
<evidence type="ECO:0000256" key="2">
    <source>
        <dbReference type="ARBA" id="ARBA00022692"/>
    </source>
</evidence>
<gene>
    <name evidence="6" type="ORF">A2Y62_08585</name>
</gene>
<comment type="subcellular location">
    <subcellularLocation>
        <location evidence="1">Membrane</location>
        <topology evidence="1">Multi-pass membrane protein</topology>
    </subcellularLocation>
</comment>
<comment type="caution">
    <text evidence="6">The sequence shown here is derived from an EMBL/GenBank/DDBJ whole genome shotgun (WGS) entry which is preliminary data.</text>
</comment>
<keyword evidence="3 5" id="KW-1133">Transmembrane helix</keyword>
<dbReference type="Proteomes" id="UP000178943">
    <property type="component" value="Unassembled WGS sequence"/>
</dbReference>
<evidence type="ECO:0000313" key="6">
    <source>
        <dbReference type="EMBL" id="OGF58367.1"/>
    </source>
</evidence>
<evidence type="ECO:0000256" key="3">
    <source>
        <dbReference type="ARBA" id="ARBA00022989"/>
    </source>
</evidence>
<evidence type="ECO:0008006" key="8">
    <source>
        <dbReference type="Google" id="ProtNLM"/>
    </source>
</evidence>
<dbReference type="PANTHER" id="PTHR36460:SF1">
    <property type="entry name" value="UPF0132 DOMAIN PROTEIN (AFU_ORTHOLOGUE AFUA_3G10255)"/>
    <property type="match status" value="1"/>
</dbReference>
<feature type="transmembrane region" description="Helical" evidence="5">
    <location>
        <begin position="69"/>
        <end position="90"/>
    </location>
</feature>
<evidence type="ECO:0000256" key="5">
    <source>
        <dbReference type="SAM" id="Phobius"/>
    </source>
</evidence>
<dbReference type="GO" id="GO:0016020">
    <property type="term" value="C:membrane"/>
    <property type="evidence" value="ECO:0007669"/>
    <property type="project" value="UniProtKB-SubCell"/>
</dbReference>
<name>A0A1F5V4L4_9BACT</name>
<dbReference type="InterPro" id="IPR019109">
    <property type="entry name" value="MamF_MmsF"/>
</dbReference>
<dbReference type="Pfam" id="PF09685">
    <property type="entry name" value="MamF_MmsF"/>
    <property type="match status" value="1"/>
</dbReference>
<dbReference type="EMBL" id="MFGW01000251">
    <property type="protein sequence ID" value="OGF58367.1"/>
    <property type="molecule type" value="Genomic_DNA"/>
</dbReference>
<sequence>MEDNIAGLLCYIAGFITGIIFLVIEPYNRKPFVRFHAFQSIFFNVAAVILMIVLGILGFIFALIGVGAIFFFINMLIWFSILALWIVLMVKAYQKQKWQLPIIGGLAEKQANPEN</sequence>
<keyword evidence="4 5" id="KW-0472">Membrane</keyword>
<keyword evidence="2 5" id="KW-0812">Transmembrane</keyword>
<dbReference type="STRING" id="1817863.A2Y62_08585"/>
<dbReference type="AlphaFoldDB" id="A0A1F5V4L4"/>
<evidence type="ECO:0000256" key="4">
    <source>
        <dbReference type="ARBA" id="ARBA00023136"/>
    </source>
</evidence>
<feature type="transmembrane region" description="Helical" evidence="5">
    <location>
        <begin position="6"/>
        <end position="24"/>
    </location>
</feature>
<organism evidence="6 7">
    <name type="scientific">Candidatus Fischerbacteria bacterium RBG_13_37_8</name>
    <dbReference type="NCBI Taxonomy" id="1817863"/>
    <lineage>
        <taxon>Bacteria</taxon>
        <taxon>Candidatus Fischeribacteriota</taxon>
    </lineage>
</organism>